<dbReference type="SUPFAM" id="SSF53686">
    <property type="entry name" value="Tryptophan synthase beta subunit-like PLP-dependent enzymes"/>
    <property type="match status" value="1"/>
</dbReference>
<dbReference type="EC" id="4.3.1.19" evidence="13"/>
<keyword evidence="7 13" id="KW-0412">Isoleucine biosynthesis</keyword>
<evidence type="ECO:0000256" key="12">
    <source>
        <dbReference type="ARBA" id="ARBA00025527"/>
    </source>
</evidence>
<dbReference type="GO" id="GO:0003941">
    <property type="term" value="F:L-serine ammonia-lyase activity"/>
    <property type="evidence" value="ECO:0007669"/>
    <property type="project" value="TreeGrafter"/>
</dbReference>
<dbReference type="UniPathway" id="UPA00047">
    <property type="reaction ID" value="UER00054"/>
</dbReference>
<keyword evidence="10 13" id="KW-0456">Lyase</keyword>
<keyword evidence="11 13" id="KW-0100">Branched-chain amino acid biosynthesis</keyword>
<evidence type="ECO:0000256" key="8">
    <source>
        <dbReference type="ARBA" id="ARBA00022737"/>
    </source>
</evidence>
<keyword evidence="9 13" id="KW-0663">Pyridoxal phosphate</keyword>
<dbReference type="NCBIfam" id="NF006674">
    <property type="entry name" value="PRK09224.1"/>
    <property type="match status" value="1"/>
</dbReference>
<evidence type="ECO:0000256" key="13">
    <source>
        <dbReference type="RuleBase" id="RU362012"/>
    </source>
</evidence>
<feature type="domain" description="ACT-like" evidence="14">
    <location>
        <begin position="457"/>
        <end position="529"/>
    </location>
</feature>
<feature type="domain" description="ACT-like" evidence="14">
    <location>
        <begin position="552"/>
        <end position="623"/>
    </location>
</feature>
<dbReference type="InterPro" id="IPR001926">
    <property type="entry name" value="TrpB-like_PALP"/>
</dbReference>
<evidence type="ECO:0000256" key="10">
    <source>
        <dbReference type="ARBA" id="ARBA00023239"/>
    </source>
</evidence>
<name>A0A3M5EXW2_PSEAI</name>
<dbReference type="GO" id="GO:0006565">
    <property type="term" value="P:L-serine catabolic process"/>
    <property type="evidence" value="ECO:0007669"/>
    <property type="project" value="TreeGrafter"/>
</dbReference>
<evidence type="ECO:0000313" key="15">
    <source>
        <dbReference type="EMBL" id="RMS66798.1"/>
    </source>
</evidence>
<evidence type="ECO:0000256" key="2">
    <source>
        <dbReference type="ARBA" id="ARBA00001933"/>
    </source>
</evidence>
<dbReference type="InterPro" id="IPR050147">
    <property type="entry name" value="Ser/Thr_Dehydratase"/>
</dbReference>
<evidence type="ECO:0000256" key="5">
    <source>
        <dbReference type="ARBA" id="ARBA00011881"/>
    </source>
</evidence>
<dbReference type="Pfam" id="PF00291">
    <property type="entry name" value="PALP"/>
    <property type="match status" value="1"/>
</dbReference>
<dbReference type="GO" id="GO:0009097">
    <property type="term" value="P:isoleucine biosynthetic process"/>
    <property type="evidence" value="ECO:0007669"/>
    <property type="project" value="UniProtKB-UniRule"/>
</dbReference>
<organism evidence="15 16">
    <name type="scientific">Pseudomonas aeruginosa</name>
    <dbReference type="NCBI Taxonomy" id="287"/>
    <lineage>
        <taxon>Bacteria</taxon>
        <taxon>Pseudomonadati</taxon>
        <taxon>Pseudomonadota</taxon>
        <taxon>Gammaproteobacteria</taxon>
        <taxon>Pseudomonadales</taxon>
        <taxon>Pseudomonadaceae</taxon>
        <taxon>Pseudomonas</taxon>
    </lineage>
</organism>
<comment type="function">
    <text evidence="12 13">Catalyzes the anaerobic formation of alpha-ketobutyrate and ammonia from threonine in a two-step reaction. The first step involved a dehydration of threonine and a production of enamine intermediates (aminocrotonate), which tautomerizes to its imine form (iminobutyrate). Both intermediates are unstable and short-lived. The second step is the nonenzymatic hydrolysis of the enamine/imine intermediates to form 2-ketobutyrate and free ammonia. In the low water environment of the cell, the second step is accelerated by RidA.</text>
</comment>
<dbReference type="NCBIfam" id="TIGR01124">
    <property type="entry name" value="ilvA_2Cterm"/>
    <property type="match status" value="1"/>
</dbReference>
<evidence type="ECO:0000256" key="7">
    <source>
        <dbReference type="ARBA" id="ARBA00022624"/>
    </source>
</evidence>
<dbReference type="CDD" id="cd04907">
    <property type="entry name" value="ACT_ThrD-I_2"/>
    <property type="match status" value="1"/>
</dbReference>
<dbReference type="InterPro" id="IPR045865">
    <property type="entry name" value="ACT-like_dom_sf"/>
</dbReference>
<dbReference type="GO" id="GO:0006567">
    <property type="term" value="P:L-threonine catabolic process"/>
    <property type="evidence" value="ECO:0007669"/>
    <property type="project" value="TreeGrafter"/>
</dbReference>
<reference evidence="15 16" key="1">
    <citation type="submission" date="2018-08" db="EMBL/GenBank/DDBJ databases">
        <title>Recombination of ecologically and evolutionarily significant loci maintains genetic cohesion in the Pseudomonas syringae species complex.</title>
        <authorList>
            <person name="Dillon M."/>
            <person name="Thakur S."/>
            <person name="Almeida R.N.D."/>
            <person name="Weir B.S."/>
            <person name="Guttman D.S."/>
        </authorList>
    </citation>
    <scope>NUCLEOTIDE SEQUENCE [LARGE SCALE GENOMIC DNA]</scope>
    <source>
        <strain evidence="15 16">ICMP 7846</strain>
    </source>
</reference>
<evidence type="ECO:0000256" key="11">
    <source>
        <dbReference type="ARBA" id="ARBA00023304"/>
    </source>
</evidence>
<accession>A0A3M5EXW2</accession>
<dbReference type="EMBL" id="RBSQ01000009">
    <property type="protein sequence ID" value="RMS66798.1"/>
    <property type="molecule type" value="Genomic_DNA"/>
</dbReference>
<sequence length="632" mass="68822">MAWKGEAIDEAQARLAVGFGHHLRTWGRHHRLYPEPLGTTGQHARPGDATAVRLAGYRMERGTQGSPSFLAFPCHVPARIGHRSRQGNVPAGQRQSIHLLTFMGQADQRRFVTIFAPRQVGQAAVVEAAAHAQAPALFVEPHQRQQYQVQRPGLALAAGVGQRFADAEAVAGPAFAAADPLEYHARPRPGRQHRQVGGLAALLRRTQQRTRVDLAVVGQVQGDMAGTAEKGMLRQLSIEGAGGEALLHGDAFPDALAHALQLAEREGMTFVPPYDDPDVIAGQGTVAMEILRQQPGRLDAIFVPVGGGGLVAGIAAYVKYLRPEIKVIGVEPEDSNCLQAALAAGERVVLGQVGLFADGVAVAQIGQHTFDICKDHVDEVITVSTDEICAAIKDIYDDTRSITEPAGALAVAGIKKYVERERAEGQTLVAIDSGANVNFDRLRHVAERAELGERREAIIAVTIPERPGSFKAFCEAVGKRQITEFNYRYHSGSEAHIFVGVQTHPESDPREALVAYLREKGFPVLDLTDNELAKLHIRHMVGGHAVKVSDEMVFRFEFPERPGALFNFLTKLGGRWNISMFHYRNHGAADGRVVAGLQVPEDERHLIPQTLEAIGYPYWDETANPAYQLFLG</sequence>
<dbReference type="Gene3D" id="3.40.1020.10">
    <property type="entry name" value="Biosynthetic Threonine Deaminase, Domain 3"/>
    <property type="match status" value="1"/>
</dbReference>
<evidence type="ECO:0000256" key="3">
    <source>
        <dbReference type="ARBA" id="ARBA00004810"/>
    </source>
</evidence>
<dbReference type="SUPFAM" id="SSF55021">
    <property type="entry name" value="ACT-like"/>
    <property type="match status" value="2"/>
</dbReference>
<evidence type="ECO:0000256" key="9">
    <source>
        <dbReference type="ARBA" id="ARBA00022898"/>
    </source>
</evidence>
<comment type="cofactor">
    <cofactor evidence="2 13">
        <name>pyridoxal 5'-phosphate</name>
        <dbReference type="ChEBI" id="CHEBI:597326"/>
    </cofactor>
</comment>
<dbReference type="Pfam" id="PF00585">
    <property type="entry name" value="Thr_dehydrat_C"/>
    <property type="match status" value="2"/>
</dbReference>
<comment type="pathway">
    <text evidence="3 13">Amino-acid biosynthesis; L-isoleucine biosynthesis; 2-oxobutanoate from L-threonine: step 1/1.</text>
</comment>
<evidence type="ECO:0000259" key="14">
    <source>
        <dbReference type="PROSITE" id="PS51672"/>
    </source>
</evidence>
<gene>
    <name evidence="13" type="primary">ilvA</name>
    <name evidence="15" type="ORF">ALP65_04194</name>
</gene>
<keyword evidence="8" id="KW-0677">Repeat</keyword>
<dbReference type="Proteomes" id="UP000270834">
    <property type="component" value="Unassembled WGS sequence"/>
</dbReference>
<comment type="caution">
    <text evidence="15">The sequence shown here is derived from an EMBL/GenBank/DDBJ whole genome shotgun (WGS) entry which is preliminary data.</text>
</comment>
<dbReference type="CDD" id="cd04906">
    <property type="entry name" value="ACT_ThrD-I_1"/>
    <property type="match status" value="1"/>
</dbReference>
<dbReference type="FunFam" id="3.40.1020.10:FF:000001">
    <property type="entry name" value="L-threonine dehydratase"/>
    <property type="match status" value="1"/>
</dbReference>
<evidence type="ECO:0000256" key="6">
    <source>
        <dbReference type="ARBA" id="ARBA00022605"/>
    </source>
</evidence>
<dbReference type="PROSITE" id="PS51672">
    <property type="entry name" value="ACT_LIKE"/>
    <property type="match status" value="2"/>
</dbReference>
<dbReference type="CDD" id="cd01562">
    <property type="entry name" value="Thr-dehyd"/>
    <property type="match status" value="1"/>
</dbReference>
<evidence type="ECO:0000256" key="1">
    <source>
        <dbReference type="ARBA" id="ARBA00001274"/>
    </source>
</evidence>
<comment type="subunit">
    <text evidence="5 13">Homotetramer.</text>
</comment>
<comment type="similarity">
    <text evidence="4 13">Belongs to the serine/threonine dehydratase family.</text>
</comment>
<dbReference type="AlphaFoldDB" id="A0A3M5EXW2"/>
<dbReference type="PANTHER" id="PTHR48078:SF11">
    <property type="entry name" value="THREONINE DEHYDRATASE, MITOCHONDRIAL"/>
    <property type="match status" value="1"/>
</dbReference>
<proteinExistence type="inferred from homology"/>
<dbReference type="InterPro" id="IPR001721">
    <property type="entry name" value="TD_ACT-like"/>
</dbReference>
<dbReference type="Gene3D" id="3.40.50.1100">
    <property type="match status" value="1"/>
</dbReference>
<dbReference type="FunFam" id="3.40.50.1100:FF:000008">
    <property type="entry name" value="L-threonine dehydratase"/>
    <property type="match status" value="1"/>
</dbReference>
<dbReference type="InterPro" id="IPR038110">
    <property type="entry name" value="TD_ACT-like_sf"/>
</dbReference>
<dbReference type="GO" id="GO:0004794">
    <property type="term" value="F:threonine deaminase activity"/>
    <property type="evidence" value="ECO:0007669"/>
    <property type="project" value="UniProtKB-UniRule"/>
</dbReference>
<evidence type="ECO:0000313" key="16">
    <source>
        <dbReference type="Proteomes" id="UP000270834"/>
    </source>
</evidence>
<dbReference type="PANTHER" id="PTHR48078">
    <property type="entry name" value="THREONINE DEHYDRATASE, MITOCHONDRIAL-RELATED"/>
    <property type="match status" value="1"/>
</dbReference>
<dbReference type="InterPro" id="IPR036052">
    <property type="entry name" value="TrpB-like_PALP_sf"/>
</dbReference>
<dbReference type="InterPro" id="IPR005787">
    <property type="entry name" value="Thr_deHydtase_biosynth"/>
</dbReference>
<keyword evidence="6 13" id="KW-0028">Amino-acid biosynthesis</keyword>
<protein>
    <recommendedName>
        <fullName evidence="13">L-threonine dehydratase</fullName>
        <ecNumber evidence="13">4.3.1.19</ecNumber>
    </recommendedName>
    <alternativeName>
        <fullName evidence="13">Threonine deaminase</fullName>
    </alternativeName>
</protein>
<evidence type="ECO:0000256" key="4">
    <source>
        <dbReference type="ARBA" id="ARBA00010869"/>
    </source>
</evidence>
<comment type="catalytic activity">
    <reaction evidence="1 13">
        <text>L-threonine = 2-oxobutanoate + NH4(+)</text>
        <dbReference type="Rhea" id="RHEA:22108"/>
        <dbReference type="ChEBI" id="CHEBI:16763"/>
        <dbReference type="ChEBI" id="CHEBI:28938"/>
        <dbReference type="ChEBI" id="CHEBI:57926"/>
        <dbReference type="EC" id="4.3.1.19"/>
    </reaction>
</comment>